<name>A0ABX0F123_9BACL</name>
<dbReference type="RefSeq" id="WP_166272925.1">
    <property type="nucleotide sequence ID" value="NZ_JAAFGS010000001.1"/>
</dbReference>
<feature type="compositionally biased region" description="Low complexity" evidence="1">
    <location>
        <begin position="48"/>
        <end position="60"/>
    </location>
</feature>
<organism evidence="3 4">
    <name type="scientific">Saccharibacillus alkalitolerans</name>
    <dbReference type="NCBI Taxonomy" id="2705290"/>
    <lineage>
        <taxon>Bacteria</taxon>
        <taxon>Bacillati</taxon>
        <taxon>Bacillota</taxon>
        <taxon>Bacilli</taxon>
        <taxon>Bacillales</taxon>
        <taxon>Paenibacillaceae</taxon>
        <taxon>Saccharibacillus</taxon>
    </lineage>
</organism>
<evidence type="ECO:0000313" key="4">
    <source>
        <dbReference type="Proteomes" id="UP000800303"/>
    </source>
</evidence>
<dbReference type="SUPFAM" id="SSF54427">
    <property type="entry name" value="NTF2-like"/>
    <property type="match status" value="1"/>
</dbReference>
<dbReference type="EMBL" id="JAAFGS010000001">
    <property type="protein sequence ID" value="NGZ74678.1"/>
    <property type="molecule type" value="Genomic_DNA"/>
</dbReference>
<comment type="caution">
    <text evidence="3">The sequence shown here is derived from an EMBL/GenBank/DDBJ whole genome shotgun (WGS) entry which is preliminary data.</text>
</comment>
<dbReference type="InterPro" id="IPR032710">
    <property type="entry name" value="NTF2-like_dom_sf"/>
</dbReference>
<accession>A0ABX0F123</accession>
<dbReference type="Proteomes" id="UP000800303">
    <property type="component" value="Unassembled WGS sequence"/>
</dbReference>
<feature type="signal peptide" evidence="2">
    <location>
        <begin position="1"/>
        <end position="27"/>
    </location>
</feature>
<protein>
    <submittedName>
        <fullName evidence="3">Nuclear transport factor 2 family protein</fullName>
    </submittedName>
</protein>
<evidence type="ECO:0000256" key="1">
    <source>
        <dbReference type="SAM" id="MobiDB-lite"/>
    </source>
</evidence>
<reference evidence="3 4" key="1">
    <citation type="submission" date="2020-01" db="EMBL/GenBank/DDBJ databases">
        <title>Polyphasic characterisation and genomic insights into a novel alkali tolerant bacterium VR-M41.</title>
        <authorList>
            <person name="Vemuluri V.R."/>
        </authorList>
    </citation>
    <scope>NUCLEOTIDE SEQUENCE [LARGE SCALE GENOMIC DNA]</scope>
    <source>
        <strain evidence="3 4">VR-M41</strain>
    </source>
</reference>
<feature type="chain" id="PRO_5045421235" evidence="2">
    <location>
        <begin position="28"/>
        <end position="382"/>
    </location>
</feature>
<gene>
    <name evidence="3" type="ORF">GYN08_05050</name>
</gene>
<sequence length="382" mass="42962">MKKNGIKTLAVSMTTMALLLSGVGCEAKTDTDTATHITKEETATDSVETAAAEPAGTEPAVNISDSYDNTEELAARFPVVNPTPIDTQMEKNIQNRLLNGFENWNRGYETWEAWGDILYTPDSLYNVHGVKLTLKEYQSSMNAQLKSSDIQMGNFHNMIISGDWAAIRYDISTTDRQSEKSSDGSVMEFVHFKDYGDERGTRVVEGWAGTKGEDFEQVSSFQNDNEKAAQQESLDAIVHKEIPDTTDLEAKYPVTSPTPIDSDMGKKIKDVILNDFEKWNQGFDSWEKWADTYYDSSLQYHTSKDTLNLSEYKAAMKESADSTDTKRIQFDNMLISGDWAAIHYRITNEDKTTGEKTAGDVMQFLHFAQDGDQLKVIESWTK</sequence>
<feature type="region of interest" description="Disordered" evidence="1">
    <location>
        <begin position="38"/>
        <end position="63"/>
    </location>
</feature>
<proteinExistence type="predicted"/>
<keyword evidence="4" id="KW-1185">Reference proteome</keyword>
<keyword evidence="2" id="KW-0732">Signal</keyword>
<dbReference type="PROSITE" id="PS51257">
    <property type="entry name" value="PROKAR_LIPOPROTEIN"/>
    <property type="match status" value="1"/>
</dbReference>
<evidence type="ECO:0000256" key="2">
    <source>
        <dbReference type="SAM" id="SignalP"/>
    </source>
</evidence>
<evidence type="ECO:0000313" key="3">
    <source>
        <dbReference type="EMBL" id="NGZ74678.1"/>
    </source>
</evidence>